<keyword evidence="1" id="KW-0808">Transferase</keyword>
<dbReference type="InterPro" id="IPR050769">
    <property type="entry name" value="NAT_camello-type"/>
</dbReference>
<evidence type="ECO:0000313" key="4">
    <source>
        <dbReference type="Proteomes" id="UP000000379"/>
    </source>
</evidence>
<proteinExistence type="predicted"/>
<reference evidence="3 4" key="2">
    <citation type="journal article" date="2011" name="Stand. Genomic Sci.">
        <title>Complete genome sequence of Truepera radiovictrix type strain (RQ-24).</title>
        <authorList>
            <person name="Ivanova N."/>
            <person name="Rohde C."/>
            <person name="Munk C."/>
            <person name="Nolan M."/>
            <person name="Lucas S."/>
            <person name="Del Rio T.G."/>
            <person name="Tice H."/>
            <person name="Deshpande S."/>
            <person name="Cheng J.F."/>
            <person name="Tapia R."/>
            <person name="Han C."/>
            <person name="Goodwin L."/>
            <person name="Pitluck S."/>
            <person name="Liolios K."/>
            <person name="Mavromatis K."/>
            <person name="Mikhailova N."/>
            <person name="Pati A."/>
            <person name="Chen A."/>
            <person name="Palaniappan K."/>
            <person name="Land M."/>
            <person name="Hauser L."/>
            <person name="Chang Y.J."/>
            <person name="Jeffries C.D."/>
            <person name="Brambilla E."/>
            <person name="Rohde M."/>
            <person name="Goker M."/>
            <person name="Tindall B.J."/>
            <person name="Woyke T."/>
            <person name="Bristow J."/>
            <person name="Eisen J.A."/>
            <person name="Markowitz V."/>
            <person name="Hugenholtz P."/>
            <person name="Kyrpides N.C."/>
            <person name="Klenk H.P."/>
            <person name="Lapidus A."/>
        </authorList>
    </citation>
    <scope>NUCLEOTIDE SEQUENCE [LARGE SCALE GENOMIC DNA]</scope>
    <source>
        <strain evidence="4">DSM 17093 / CIP 108686 / LMG 22925 / RQ-24</strain>
    </source>
</reference>
<evidence type="ECO:0000256" key="1">
    <source>
        <dbReference type="ARBA" id="ARBA00022679"/>
    </source>
</evidence>
<keyword evidence="4" id="KW-1185">Reference proteome</keyword>
<dbReference type="STRING" id="649638.Trad_1889"/>
<gene>
    <name evidence="3" type="ordered locus">Trad_1889</name>
</gene>
<dbReference type="Gene3D" id="3.40.630.30">
    <property type="match status" value="1"/>
</dbReference>
<dbReference type="Pfam" id="PF13673">
    <property type="entry name" value="Acetyltransf_10"/>
    <property type="match status" value="1"/>
</dbReference>
<dbReference type="KEGG" id="tra:Trad_1889"/>
<dbReference type="InterPro" id="IPR016181">
    <property type="entry name" value="Acyl_CoA_acyltransferase"/>
</dbReference>
<name>D7CQM1_TRURR</name>
<dbReference type="PANTHER" id="PTHR13947:SF37">
    <property type="entry name" value="LD18367P"/>
    <property type="match status" value="1"/>
</dbReference>
<dbReference type="AlphaFoldDB" id="D7CQM1"/>
<dbReference type="HOGENOM" id="CLU_119554_0_0_0"/>
<protein>
    <submittedName>
        <fullName evidence="3">GCN5-related N-acetyltransferase</fullName>
    </submittedName>
</protein>
<dbReference type="EMBL" id="CP002049">
    <property type="protein sequence ID" value="ADI15005.1"/>
    <property type="molecule type" value="Genomic_DNA"/>
</dbReference>
<feature type="domain" description="N-acetyltransferase" evidence="2">
    <location>
        <begin position="12"/>
        <end position="162"/>
    </location>
</feature>
<dbReference type="SUPFAM" id="SSF55729">
    <property type="entry name" value="Acyl-CoA N-acyltransferases (Nat)"/>
    <property type="match status" value="1"/>
</dbReference>
<organism evidence="3 4">
    <name type="scientific">Truepera radiovictrix (strain DSM 17093 / CIP 108686 / LMG 22925 / RQ-24)</name>
    <dbReference type="NCBI Taxonomy" id="649638"/>
    <lineage>
        <taxon>Bacteria</taxon>
        <taxon>Thermotogati</taxon>
        <taxon>Deinococcota</taxon>
        <taxon>Deinococci</taxon>
        <taxon>Trueperales</taxon>
        <taxon>Trueperaceae</taxon>
        <taxon>Truepera</taxon>
    </lineage>
</organism>
<reference evidence="4" key="1">
    <citation type="submission" date="2010-05" db="EMBL/GenBank/DDBJ databases">
        <title>The complete genome of Truepera radiovictris DSM 17093.</title>
        <authorList>
            <consortium name="US DOE Joint Genome Institute (JGI-PGF)"/>
            <person name="Lucas S."/>
            <person name="Copeland A."/>
            <person name="Lapidus A."/>
            <person name="Glavina del Rio T."/>
            <person name="Dalin E."/>
            <person name="Tice H."/>
            <person name="Bruce D."/>
            <person name="Goodwin L."/>
            <person name="Pitluck S."/>
            <person name="Kyrpides N."/>
            <person name="Mavromatis K."/>
            <person name="Ovchinnikova G."/>
            <person name="Munk A.C."/>
            <person name="Detter J.C."/>
            <person name="Han C."/>
            <person name="Tapia R."/>
            <person name="Land M."/>
            <person name="Hauser L."/>
            <person name="Markowitz V."/>
            <person name="Cheng J.-F."/>
            <person name="Hugenholtz P."/>
            <person name="Woyke T."/>
            <person name="Wu D."/>
            <person name="Tindall B."/>
            <person name="Pomrenke H.G."/>
            <person name="Brambilla E."/>
            <person name="Klenk H.-P."/>
            <person name="Eisen J.A."/>
        </authorList>
    </citation>
    <scope>NUCLEOTIDE SEQUENCE [LARGE SCALE GENOMIC DNA]</scope>
    <source>
        <strain evidence="4">DSM 17093 / CIP 108686 / LMG 22925 / RQ-24</strain>
    </source>
</reference>
<dbReference type="GO" id="GO:0008080">
    <property type="term" value="F:N-acetyltransferase activity"/>
    <property type="evidence" value="ECO:0007669"/>
    <property type="project" value="InterPro"/>
</dbReference>
<accession>D7CQM1</accession>
<dbReference type="InterPro" id="IPR000182">
    <property type="entry name" value="GNAT_dom"/>
</dbReference>
<sequence>MATVERPQLERPTFRSYTPDDRAGCLRLFDDNTPDFFAPSERAEYAAFLEGLGGAPAAHAYFVLEVAGEVVACGGVSVKGDQAGLSWGMVARAHHRQGLGRRLFEARLAYLRAHYPEARALWVNTSQRAEGFFRRFGFVTQTVTEDAFAPGLHEYRMALELSAPERSDHAR</sequence>
<evidence type="ECO:0000259" key="2">
    <source>
        <dbReference type="PROSITE" id="PS51186"/>
    </source>
</evidence>
<dbReference type="RefSeq" id="WP_013178370.1">
    <property type="nucleotide sequence ID" value="NC_014221.1"/>
</dbReference>
<dbReference type="PROSITE" id="PS51186">
    <property type="entry name" value="GNAT"/>
    <property type="match status" value="1"/>
</dbReference>
<dbReference type="OrthoDB" id="2380306at2"/>
<evidence type="ECO:0000313" key="3">
    <source>
        <dbReference type="EMBL" id="ADI15005.1"/>
    </source>
</evidence>
<dbReference type="PANTHER" id="PTHR13947">
    <property type="entry name" value="GNAT FAMILY N-ACETYLTRANSFERASE"/>
    <property type="match status" value="1"/>
</dbReference>
<dbReference type="Proteomes" id="UP000000379">
    <property type="component" value="Chromosome"/>
</dbReference>
<dbReference type="CDD" id="cd04301">
    <property type="entry name" value="NAT_SF"/>
    <property type="match status" value="1"/>
</dbReference>
<dbReference type="eggNOG" id="COG0456">
    <property type="taxonomic scope" value="Bacteria"/>
</dbReference>